<dbReference type="PANTHER" id="PTHR31701:SF2">
    <property type="entry name" value="ENDOPLASMIC RETICULUM MEMBRANE-ASSOCIATED RNA DEGRADATION PROTEIN"/>
    <property type="match status" value="1"/>
</dbReference>
<keyword evidence="3" id="KW-1185">Reference proteome</keyword>
<organism evidence="2 3">
    <name type="scientific">Achlya hypogyna</name>
    <name type="common">Oomycete</name>
    <name type="synonym">Protoachlya hypogyna</name>
    <dbReference type="NCBI Taxonomy" id="1202772"/>
    <lineage>
        <taxon>Eukaryota</taxon>
        <taxon>Sar</taxon>
        <taxon>Stramenopiles</taxon>
        <taxon>Oomycota</taxon>
        <taxon>Saprolegniomycetes</taxon>
        <taxon>Saprolegniales</taxon>
        <taxon>Achlyaceae</taxon>
        <taxon>Achlya</taxon>
    </lineage>
</organism>
<dbReference type="Pfam" id="PF13910">
    <property type="entry name" value="DUF4209"/>
    <property type="match status" value="1"/>
</dbReference>
<dbReference type="STRING" id="1202772.A0A1V9Y559"/>
<dbReference type="AlphaFoldDB" id="A0A1V9Y559"/>
<dbReference type="InterPro" id="IPR025209">
    <property type="entry name" value="DUF4209"/>
</dbReference>
<comment type="caution">
    <text evidence="2">The sequence shown here is derived from an EMBL/GenBank/DDBJ whole genome shotgun (WGS) entry which is preliminary data.</text>
</comment>
<dbReference type="PANTHER" id="PTHR31701">
    <property type="entry name" value="ENDOPLASMIC RETICULUM MEMBRANE-ASSOCIATED RNA DEGRADATION PROTEIN"/>
    <property type="match status" value="1"/>
</dbReference>
<dbReference type="OrthoDB" id="49386at2759"/>
<dbReference type="EMBL" id="JNBR01002866">
    <property type="protein sequence ID" value="OQR80853.1"/>
    <property type="molecule type" value="Genomic_DNA"/>
</dbReference>
<accession>A0A1V9Y559</accession>
<gene>
    <name evidence="2" type="ORF">ACHHYP_17123</name>
</gene>
<feature type="domain" description="DUF4209" evidence="1">
    <location>
        <begin position="127"/>
        <end position="206"/>
    </location>
</feature>
<evidence type="ECO:0000313" key="3">
    <source>
        <dbReference type="Proteomes" id="UP000243579"/>
    </source>
</evidence>
<protein>
    <recommendedName>
        <fullName evidence="1">DUF4209 domain-containing protein</fullName>
    </recommendedName>
</protein>
<evidence type="ECO:0000259" key="1">
    <source>
        <dbReference type="Pfam" id="PF13910"/>
    </source>
</evidence>
<proteinExistence type="predicted"/>
<sequence>MEFYRPAVAAPVHEALYGIFSRNVAADMARLAHWLPARYVLGAQLPWADLAAAIAAGESPNHGGDCAWTVAISLDTRLRADVTSTCTSFETLSAECVHGPALCGIVVNYWANGHHYTSFTLLVTALERALYDLYARENAGVRSNMILRDLLQSPELTAKLPPGLLALLRVLFLPSGLNLRNLVWHGFLAPIDVPGCFASLLLMLLADPALRRPVDAPLNYVSLTEFTSNLSALYADAHRLAATMDVAALFTDAPVQSKSRQGLVQQATDAYLAGNSLMSLFFAIPVLEYLIRCEFVRVNPSVPRGMAHAQLTEYYSTLDGFGQRTQHQVLLARHLFESQATNQLYDTLPTGALNACVDLFMCAAGPNVRAKLCHGEVDLVALWSVAIDKGATSADICASLVLLVVYQLLRPTTDGELALLAAYQSQFHPYAMLQAELSAAAAALCEFRKTLHQEYTFELAPSAPGMTAMTFTGPQFAPDALPVIMEATVRMLPAEIPGATSKTVPDAIAALSRTLAPFVAWLEPSWFARQDDALYEQLLPALDLRVFGEGVPAAACMLGILQACQRHLGGFTQRRGELLTQLTLGSARTSHRRSLVTCVVFQHCFERMLSVVLAMIERWVAGCARGEAFVDDVPRKLLQFIVAFEDDKKSIDKLLKMAIQFWSSKALRRCLPSTHPTTL</sequence>
<dbReference type="InterPro" id="IPR039635">
    <property type="entry name" value="ERMARD"/>
</dbReference>
<reference evidence="2 3" key="1">
    <citation type="journal article" date="2014" name="Genome Biol. Evol.">
        <title>The secreted proteins of Achlya hypogyna and Thraustotheca clavata identify the ancestral oomycete secretome and reveal gene acquisitions by horizontal gene transfer.</title>
        <authorList>
            <person name="Misner I."/>
            <person name="Blouin N."/>
            <person name="Leonard G."/>
            <person name="Richards T.A."/>
            <person name="Lane C.E."/>
        </authorList>
    </citation>
    <scope>NUCLEOTIDE SEQUENCE [LARGE SCALE GENOMIC DNA]</scope>
    <source>
        <strain evidence="2 3">ATCC 48635</strain>
    </source>
</reference>
<name>A0A1V9Y559_ACHHY</name>
<evidence type="ECO:0000313" key="2">
    <source>
        <dbReference type="EMBL" id="OQR80853.1"/>
    </source>
</evidence>
<dbReference type="Proteomes" id="UP000243579">
    <property type="component" value="Unassembled WGS sequence"/>
</dbReference>